<feature type="region of interest" description="Disordered" evidence="5">
    <location>
        <begin position="131"/>
        <end position="157"/>
    </location>
</feature>
<evidence type="ECO:0000256" key="1">
    <source>
        <dbReference type="ARBA" id="ARBA00004127"/>
    </source>
</evidence>
<reference evidence="7 8" key="1">
    <citation type="submission" date="2018-06" db="EMBL/GenBank/DDBJ databases">
        <title>Genomic Encyclopedia of Type Strains, Phase IV (KMG-IV): sequencing the most valuable type-strain genomes for metagenomic binning, comparative biology and taxonomic classification.</title>
        <authorList>
            <person name="Goeker M."/>
        </authorList>
    </citation>
    <scope>NUCLEOTIDE SEQUENCE [LARGE SCALE GENOMIC DNA]</scope>
    <source>
        <strain evidence="7 8">DSM 24032</strain>
    </source>
</reference>
<organism evidence="7 8">
    <name type="scientific">Arenicella xantha</name>
    <dbReference type="NCBI Taxonomy" id="644221"/>
    <lineage>
        <taxon>Bacteria</taxon>
        <taxon>Pseudomonadati</taxon>
        <taxon>Pseudomonadota</taxon>
        <taxon>Gammaproteobacteria</taxon>
        <taxon>Arenicellales</taxon>
        <taxon>Arenicellaceae</taxon>
        <taxon>Arenicella</taxon>
    </lineage>
</organism>
<dbReference type="Pfam" id="PF06803">
    <property type="entry name" value="DUF1232"/>
    <property type="match status" value="1"/>
</dbReference>
<dbReference type="InterPro" id="IPR010652">
    <property type="entry name" value="DUF1232"/>
</dbReference>
<protein>
    <submittedName>
        <fullName evidence="7">Uncharacterized membrane protein YkvA (DUF1232 family)</fullName>
    </submittedName>
</protein>
<dbReference type="AlphaFoldDB" id="A0A395JSM1"/>
<gene>
    <name evidence="7" type="ORF">DFR28_101852</name>
</gene>
<evidence type="ECO:0000256" key="4">
    <source>
        <dbReference type="ARBA" id="ARBA00023136"/>
    </source>
</evidence>
<sequence length="157" mass="17453">MPSKKPSRLLNSRAYRKAKSVVTATLQSPAQLLALVSDAGALRALTNNDRFASILEPTKTAFRLVKSYARGEYRSISRESLALIVTSIIYFVMPIDLIPDFIVSLGFIDDVSLLAWTLSSVSQDLDRFSEWESNQPASEDPDLKPSTTHLLEPLPRD</sequence>
<dbReference type="Proteomes" id="UP000253083">
    <property type="component" value="Unassembled WGS sequence"/>
</dbReference>
<keyword evidence="2" id="KW-0812">Transmembrane</keyword>
<dbReference type="InParanoid" id="A0A395JSM1"/>
<evidence type="ECO:0000313" key="7">
    <source>
        <dbReference type="EMBL" id="RBP53466.1"/>
    </source>
</evidence>
<dbReference type="OrthoDB" id="9804184at2"/>
<keyword evidence="4" id="KW-0472">Membrane</keyword>
<comment type="subcellular location">
    <subcellularLocation>
        <location evidence="1">Endomembrane system</location>
        <topology evidence="1">Multi-pass membrane protein</topology>
    </subcellularLocation>
</comment>
<keyword evidence="3" id="KW-1133">Transmembrane helix</keyword>
<evidence type="ECO:0000256" key="5">
    <source>
        <dbReference type="SAM" id="MobiDB-lite"/>
    </source>
</evidence>
<dbReference type="EMBL" id="QNRT01000001">
    <property type="protein sequence ID" value="RBP53466.1"/>
    <property type="molecule type" value="Genomic_DNA"/>
</dbReference>
<accession>A0A395JSM1</accession>
<name>A0A395JSM1_9GAMM</name>
<evidence type="ECO:0000256" key="3">
    <source>
        <dbReference type="ARBA" id="ARBA00022989"/>
    </source>
</evidence>
<dbReference type="GO" id="GO:0012505">
    <property type="term" value="C:endomembrane system"/>
    <property type="evidence" value="ECO:0007669"/>
    <property type="project" value="UniProtKB-SubCell"/>
</dbReference>
<evidence type="ECO:0000313" key="8">
    <source>
        <dbReference type="Proteomes" id="UP000253083"/>
    </source>
</evidence>
<keyword evidence="8" id="KW-1185">Reference proteome</keyword>
<evidence type="ECO:0000256" key="2">
    <source>
        <dbReference type="ARBA" id="ARBA00022692"/>
    </source>
</evidence>
<comment type="caution">
    <text evidence="7">The sequence shown here is derived from an EMBL/GenBank/DDBJ whole genome shotgun (WGS) entry which is preliminary data.</text>
</comment>
<dbReference type="RefSeq" id="WP_113953030.1">
    <property type="nucleotide sequence ID" value="NZ_QNRT01000001.1"/>
</dbReference>
<feature type="domain" description="DUF1232" evidence="6">
    <location>
        <begin position="81"/>
        <end position="116"/>
    </location>
</feature>
<evidence type="ECO:0000259" key="6">
    <source>
        <dbReference type="Pfam" id="PF06803"/>
    </source>
</evidence>
<proteinExistence type="predicted"/>